<comment type="subcellular location">
    <subcellularLocation>
        <location evidence="1">Membrane</location>
        <topology evidence="1">Multi-pass membrane protein</topology>
    </subcellularLocation>
</comment>
<dbReference type="SUPFAM" id="SSF51206">
    <property type="entry name" value="cAMP-binding domain-like"/>
    <property type="match status" value="1"/>
</dbReference>
<feature type="transmembrane region" description="Helical" evidence="5">
    <location>
        <begin position="34"/>
        <end position="57"/>
    </location>
</feature>
<dbReference type="PROSITE" id="PS50042">
    <property type="entry name" value="CNMP_BINDING_3"/>
    <property type="match status" value="1"/>
</dbReference>
<dbReference type="Pfam" id="PF00027">
    <property type="entry name" value="cNMP_binding"/>
    <property type="match status" value="1"/>
</dbReference>
<proteinExistence type="predicted"/>
<keyword evidence="4 5" id="KW-0472">Membrane</keyword>
<evidence type="ECO:0000256" key="5">
    <source>
        <dbReference type="SAM" id="Phobius"/>
    </source>
</evidence>
<dbReference type="InterPro" id="IPR018490">
    <property type="entry name" value="cNMP-bd_dom_sf"/>
</dbReference>
<reference evidence="7 8" key="1">
    <citation type="submission" date="2024-02" db="EMBL/GenBank/DDBJ databases">
        <title>A novel Wenzhouxiangellaceae bacterium, isolated from coastal sediments.</title>
        <authorList>
            <person name="Du Z.-J."/>
            <person name="Ye Y.-Q."/>
            <person name="Zhang X.-Y."/>
        </authorList>
    </citation>
    <scope>NUCLEOTIDE SEQUENCE [LARGE SCALE GENOMIC DNA]</scope>
    <source>
        <strain evidence="7 8">CH-27</strain>
    </source>
</reference>
<sequence length="474" mass="50971">MDPVVLAFLFGGLSALSLPLGAALGIWLRPSLKITAAVMAFGAGALLCALSLEIVAQSLAHFPNRAQEGFAWLATGALAGCVIFILLDRVLANMGGYLRKVSTIGSRFKHLRKQHYREILDKLSVVDLMLSLPPEEIRRVISDIEKRTFTAGEIICHEEDPCDALYLVESGRVRVVRPDGEEELLEPGQAFGERALVTGLARVARATAEEATVVWEIHKDDFREVVEVSPELRRRLREMARNNHHEAPRDGIEPVESSAWLEAASENLESEVGDPTEADMMHAVNAQRGKGSNVALAIWLGIALDGIPESLIIGSTMEGSTVSLALIGGLFLANMPESMSSAVVMSRQGGRAAHILVMWISLMIMTAVGAALGNVFIADAPPHLQALLEGMAAGAMLAMIAQTMLPEAYDHGGSLTGLMTVIGFLVAIYMGTLDDEKRIEGLEAGHAGRHPATTEVVWRSEAIAAHPFQKDDPG</sequence>
<dbReference type="Proteomes" id="UP001359886">
    <property type="component" value="Unassembled WGS sequence"/>
</dbReference>
<feature type="transmembrane region" description="Helical" evidence="5">
    <location>
        <begin position="353"/>
        <end position="377"/>
    </location>
</feature>
<dbReference type="Pfam" id="PF02535">
    <property type="entry name" value="Zip"/>
    <property type="match status" value="1"/>
</dbReference>
<evidence type="ECO:0000313" key="7">
    <source>
        <dbReference type="EMBL" id="MEJ8565996.1"/>
    </source>
</evidence>
<feature type="transmembrane region" description="Helical" evidence="5">
    <location>
        <begin position="6"/>
        <end position="27"/>
    </location>
</feature>
<comment type="caution">
    <text evidence="7">The sequence shown here is derived from an EMBL/GenBank/DDBJ whole genome shotgun (WGS) entry which is preliminary data.</text>
</comment>
<dbReference type="GO" id="GO:0003700">
    <property type="term" value="F:DNA-binding transcription factor activity"/>
    <property type="evidence" value="ECO:0007669"/>
    <property type="project" value="TreeGrafter"/>
</dbReference>
<dbReference type="InterPro" id="IPR014710">
    <property type="entry name" value="RmlC-like_jellyroll"/>
</dbReference>
<dbReference type="InterPro" id="IPR050397">
    <property type="entry name" value="Env_Response_Regulators"/>
</dbReference>
<dbReference type="EMBL" id="JAZHOG010000001">
    <property type="protein sequence ID" value="MEJ8565996.1"/>
    <property type="molecule type" value="Genomic_DNA"/>
</dbReference>
<gene>
    <name evidence="7" type="ORF">V3330_00050</name>
</gene>
<evidence type="ECO:0000259" key="6">
    <source>
        <dbReference type="PROSITE" id="PS50042"/>
    </source>
</evidence>
<dbReference type="PANTHER" id="PTHR24567:SF74">
    <property type="entry name" value="HTH-TYPE TRANSCRIPTIONAL REGULATOR ARCR"/>
    <property type="match status" value="1"/>
</dbReference>
<dbReference type="GO" id="GO:0016020">
    <property type="term" value="C:membrane"/>
    <property type="evidence" value="ECO:0007669"/>
    <property type="project" value="UniProtKB-SubCell"/>
</dbReference>
<organism evidence="7 8">
    <name type="scientific">Elongatibacter sediminis</name>
    <dbReference type="NCBI Taxonomy" id="3119006"/>
    <lineage>
        <taxon>Bacteria</taxon>
        <taxon>Pseudomonadati</taxon>
        <taxon>Pseudomonadota</taxon>
        <taxon>Gammaproteobacteria</taxon>
        <taxon>Chromatiales</taxon>
        <taxon>Wenzhouxiangellaceae</taxon>
        <taxon>Elongatibacter</taxon>
    </lineage>
</organism>
<dbReference type="PANTHER" id="PTHR24567">
    <property type="entry name" value="CRP FAMILY TRANSCRIPTIONAL REGULATORY PROTEIN"/>
    <property type="match status" value="1"/>
</dbReference>
<dbReference type="Gene3D" id="2.60.120.10">
    <property type="entry name" value="Jelly Rolls"/>
    <property type="match status" value="1"/>
</dbReference>
<evidence type="ECO:0000256" key="1">
    <source>
        <dbReference type="ARBA" id="ARBA00004141"/>
    </source>
</evidence>
<dbReference type="InterPro" id="IPR003689">
    <property type="entry name" value="ZIP"/>
</dbReference>
<dbReference type="GO" id="GO:0046873">
    <property type="term" value="F:metal ion transmembrane transporter activity"/>
    <property type="evidence" value="ECO:0007669"/>
    <property type="project" value="InterPro"/>
</dbReference>
<dbReference type="SMART" id="SM00100">
    <property type="entry name" value="cNMP"/>
    <property type="match status" value="1"/>
</dbReference>
<keyword evidence="8" id="KW-1185">Reference proteome</keyword>
<protein>
    <submittedName>
        <fullName evidence="7">Cyclic nucleotide-binding domain-containing protein</fullName>
    </submittedName>
</protein>
<dbReference type="AlphaFoldDB" id="A0AAW9R9L8"/>
<feature type="transmembrane region" description="Helical" evidence="5">
    <location>
        <begin position="411"/>
        <end position="430"/>
    </location>
</feature>
<keyword evidence="2 5" id="KW-0812">Transmembrane</keyword>
<dbReference type="RefSeq" id="WP_354693320.1">
    <property type="nucleotide sequence ID" value="NZ_JAZHOG010000001.1"/>
</dbReference>
<evidence type="ECO:0000256" key="4">
    <source>
        <dbReference type="ARBA" id="ARBA00023136"/>
    </source>
</evidence>
<accession>A0AAW9R9L8</accession>
<feature type="domain" description="Cyclic nucleotide-binding" evidence="6">
    <location>
        <begin position="128"/>
        <end position="243"/>
    </location>
</feature>
<evidence type="ECO:0000256" key="2">
    <source>
        <dbReference type="ARBA" id="ARBA00022692"/>
    </source>
</evidence>
<dbReference type="CDD" id="cd00038">
    <property type="entry name" value="CAP_ED"/>
    <property type="match status" value="1"/>
</dbReference>
<dbReference type="InterPro" id="IPR000595">
    <property type="entry name" value="cNMP-bd_dom"/>
</dbReference>
<name>A0AAW9R9L8_9GAMM</name>
<evidence type="ECO:0000313" key="8">
    <source>
        <dbReference type="Proteomes" id="UP001359886"/>
    </source>
</evidence>
<evidence type="ECO:0000256" key="3">
    <source>
        <dbReference type="ARBA" id="ARBA00022989"/>
    </source>
</evidence>
<feature type="transmembrane region" description="Helical" evidence="5">
    <location>
        <begin position="69"/>
        <end position="91"/>
    </location>
</feature>
<dbReference type="GO" id="GO:0005829">
    <property type="term" value="C:cytosol"/>
    <property type="evidence" value="ECO:0007669"/>
    <property type="project" value="TreeGrafter"/>
</dbReference>
<keyword evidence="3 5" id="KW-1133">Transmembrane helix</keyword>